<keyword evidence="4 6" id="KW-0143">Chaperone</keyword>
<comment type="function">
    <text evidence="6">Redox regulated molecular chaperone. Protects both thermally unfolding and oxidatively damaged proteins from irreversible aggregation. Plays an important role in the bacterial defense system toward oxidative stress.</text>
</comment>
<evidence type="ECO:0000313" key="7">
    <source>
        <dbReference type="EMBL" id="XBS55292.1"/>
    </source>
</evidence>
<evidence type="ECO:0000256" key="5">
    <source>
        <dbReference type="ARBA" id="ARBA00023284"/>
    </source>
</evidence>
<organism evidence="7">
    <name type="scientific">Lacrimispora sp. BS-2</name>
    <dbReference type="NCBI Taxonomy" id="3151850"/>
    <lineage>
        <taxon>Bacteria</taxon>
        <taxon>Bacillati</taxon>
        <taxon>Bacillota</taxon>
        <taxon>Clostridia</taxon>
        <taxon>Lachnospirales</taxon>
        <taxon>Lachnospiraceae</taxon>
        <taxon>Lacrimispora</taxon>
    </lineage>
</organism>
<dbReference type="AlphaFoldDB" id="A0AAU7PSV9"/>
<dbReference type="EMBL" id="CP157940">
    <property type="protein sequence ID" value="XBS55292.1"/>
    <property type="molecule type" value="Genomic_DNA"/>
</dbReference>
<protein>
    <recommendedName>
        <fullName evidence="6">33 kDa chaperonin</fullName>
    </recommendedName>
    <alternativeName>
        <fullName evidence="6">Heat shock protein 33 homolog</fullName>
        <shortName evidence="6">HSP33</shortName>
    </alternativeName>
</protein>
<dbReference type="NCBIfam" id="NF001033">
    <property type="entry name" value="PRK00114.1"/>
    <property type="match status" value="1"/>
</dbReference>
<evidence type="ECO:0000256" key="3">
    <source>
        <dbReference type="ARBA" id="ARBA00023157"/>
    </source>
</evidence>
<keyword evidence="2 6" id="KW-0862">Zinc</keyword>
<comment type="PTM">
    <text evidence="6">Under oxidizing conditions two disulfide bonds are formed involving the reactive cysteines. Under reducing conditions zinc is bound to the reactive cysteines and the protein is inactive.</text>
</comment>
<reference evidence="7" key="1">
    <citation type="submission" date="2024-06" db="EMBL/GenBank/DDBJ databases">
        <title>Lacrimispora cavernae sp. nov., a novel anaerobe isolated from bat guano pile inside a cave.</title>
        <authorList>
            <person name="Miller S.L."/>
            <person name="Lu N."/>
            <person name="King J."/>
            <person name="Sankaranarayanan K."/>
            <person name="Lawson P.A."/>
        </authorList>
    </citation>
    <scope>NUCLEOTIDE SEQUENCE</scope>
    <source>
        <strain evidence="7">BS-2</strain>
    </source>
</reference>
<evidence type="ECO:0000256" key="4">
    <source>
        <dbReference type="ARBA" id="ARBA00023186"/>
    </source>
</evidence>
<proteinExistence type="inferred from homology"/>
<keyword evidence="1 6" id="KW-0963">Cytoplasm</keyword>
<dbReference type="SUPFAM" id="SSF118352">
    <property type="entry name" value="HSP33 redox switch-like"/>
    <property type="match status" value="1"/>
</dbReference>
<dbReference type="GO" id="GO:0005737">
    <property type="term" value="C:cytoplasm"/>
    <property type="evidence" value="ECO:0007669"/>
    <property type="project" value="UniProtKB-SubCell"/>
</dbReference>
<evidence type="ECO:0000256" key="6">
    <source>
        <dbReference type="HAMAP-Rule" id="MF_00117"/>
    </source>
</evidence>
<keyword evidence="3 6" id="KW-1015">Disulfide bond</keyword>
<dbReference type="PANTHER" id="PTHR30111">
    <property type="entry name" value="33 KDA CHAPERONIN"/>
    <property type="match status" value="1"/>
</dbReference>
<gene>
    <name evidence="6 7" type="primary">hslO</name>
    <name evidence="7" type="ORF">ABFV83_05705</name>
</gene>
<evidence type="ECO:0000256" key="2">
    <source>
        <dbReference type="ARBA" id="ARBA00022833"/>
    </source>
</evidence>
<dbReference type="GO" id="GO:0051082">
    <property type="term" value="F:unfolded protein binding"/>
    <property type="evidence" value="ECO:0007669"/>
    <property type="project" value="UniProtKB-UniRule"/>
</dbReference>
<dbReference type="Pfam" id="PF01430">
    <property type="entry name" value="HSP33"/>
    <property type="match status" value="1"/>
</dbReference>
<dbReference type="Gene3D" id="3.90.1280.10">
    <property type="entry name" value="HSP33 redox switch-like"/>
    <property type="match status" value="1"/>
</dbReference>
<comment type="similarity">
    <text evidence="6">Belongs to the HSP33 family.</text>
</comment>
<dbReference type="Gene3D" id="3.55.30.10">
    <property type="entry name" value="Hsp33 domain"/>
    <property type="match status" value="1"/>
</dbReference>
<comment type="subcellular location">
    <subcellularLocation>
        <location evidence="6">Cytoplasm</location>
    </subcellularLocation>
</comment>
<evidence type="ECO:0000256" key="1">
    <source>
        <dbReference type="ARBA" id="ARBA00022490"/>
    </source>
</evidence>
<dbReference type="GO" id="GO:0042026">
    <property type="term" value="P:protein refolding"/>
    <property type="evidence" value="ECO:0007669"/>
    <property type="project" value="TreeGrafter"/>
</dbReference>
<dbReference type="InterPro" id="IPR016154">
    <property type="entry name" value="Heat_shock_Hsp33_C"/>
</dbReference>
<dbReference type="GO" id="GO:0044183">
    <property type="term" value="F:protein folding chaperone"/>
    <property type="evidence" value="ECO:0007669"/>
    <property type="project" value="TreeGrafter"/>
</dbReference>
<keyword evidence="5 6" id="KW-0676">Redox-active center</keyword>
<dbReference type="RefSeq" id="WP_349947969.1">
    <property type="nucleotide sequence ID" value="NZ_CP157940.1"/>
</dbReference>
<dbReference type="PANTHER" id="PTHR30111:SF1">
    <property type="entry name" value="33 KDA CHAPERONIN"/>
    <property type="match status" value="1"/>
</dbReference>
<dbReference type="SUPFAM" id="SSF64397">
    <property type="entry name" value="Hsp33 domain"/>
    <property type="match status" value="1"/>
</dbReference>
<accession>A0AAU7PSV9</accession>
<feature type="disulfide bond" description="Redox-active" evidence="6">
    <location>
        <begin position="237"/>
        <end position="239"/>
    </location>
</feature>
<dbReference type="CDD" id="cd00498">
    <property type="entry name" value="Hsp33"/>
    <property type="match status" value="1"/>
</dbReference>
<feature type="disulfide bond" description="Redox-active" evidence="6">
    <location>
        <begin position="270"/>
        <end position="273"/>
    </location>
</feature>
<sequence length="291" mass="31384">MADYIVRATAGDHQIRAFAATTREMVEQARQAHNTSPVATAALGRLLTAGSMMGVMMKGKDDLLTLKIQGSGPMEGLTVTADSKGNVKGYVYNPGVMLPPNQAGKLDVGGAVGEGVLSVIMDIGLKEPYVGQTILVGGEIAEDLTYYYAASEQTPSSVALGVLMNKDNTVKQAGGFIIQLLPGASEEVIGSLEKKLGEITSITDLLDHGDTPEMILQHILGDFGLEMMEQVPARFYCNCDKARVEKALISIGKKELQEMIDEGKSIEVNCHFCNKNYEFTIEDLKRMCEKS</sequence>
<dbReference type="InterPro" id="IPR016153">
    <property type="entry name" value="Heat_shock_Hsp33_N"/>
</dbReference>
<dbReference type="HAMAP" id="MF_00117">
    <property type="entry name" value="HslO"/>
    <property type="match status" value="1"/>
</dbReference>
<dbReference type="InterPro" id="IPR000397">
    <property type="entry name" value="Heat_shock_Hsp33"/>
</dbReference>
<dbReference type="PIRSF" id="PIRSF005261">
    <property type="entry name" value="Heat_shock_Hsp33"/>
    <property type="match status" value="1"/>
</dbReference>
<name>A0AAU7PSV9_9FIRM</name>